<sequence>MSTRQFVTRDGTRLAVETAEPVGSAAETTVVLVHGWTQDRRTWDRVVGLLPPDVRRVRYDLRGHGESAPAEPGTATIDHLADDLAEVIDAEAPSGRLVLAGHSMGGMTIMALADRHPELVRNRVNGVAFVSTACSGMDRMTLGLPGFLGNLAHRVERVLADLLTRYRGDRLPIGRIPANLAIRWLVFGRGPRNADVASVVDQFLRAHPASVGAFQNAISLHDRTAALATLRHTPSVVLAGTADRLCSPRHAQAIAAELEAGHLVLYPDAGHMLPQERAHDVAEHIAALCRFPLVTK</sequence>
<reference evidence="2 3" key="1">
    <citation type="submission" date="2014-10" db="EMBL/GenBank/DDBJ databases">
        <title>Genome sequence of Micropolyspora internatus JCM3315.</title>
        <authorList>
            <person name="Shin S.-K."/>
            <person name="Yi H."/>
        </authorList>
    </citation>
    <scope>NUCLEOTIDE SEQUENCE [LARGE SCALE GENOMIC DNA]</scope>
    <source>
        <strain evidence="2 3">JCM 3315</strain>
    </source>
</reference>
<protein>
    <submittedName>
        <fullName evidence="2">Alpha/beta hydrolase</fullName>
    </submittedName>
</protein>
<dbReference type="AlphaFoldDB" id="A0A837DDR6"/>
<evidence type="ECO:0000313" key="2">
    <source>
        <dbReference type="EMBL" id="KHF43956.1"/>
    </source>
</evidence>
<dbReference type="InterPro" id="IPR050266">
    <property type="entry name" value="AB_hydrolase_sf"/>
</dbReference>
<dbReference type="Pfam" id="PF12697">
    <property type="entry name" value="Abhydrolase_6"/>
    <property type="match status" value="1"/>
</dbReference>
<proteinExistence type="predicted"/>
<accession>A0A837DDR6</accession>
<dbReference type="Gene3D" id="3.40.50.1820">
    <property type="entry name" value="alpha/beta hydrolase"/>
    <property type="match status" value="1"/>
</dbReference>
<dbReference type="Proteomes" id="UP000030848">
    <property type="component" value="Unassembled WGS sequence"/>
</dbReference>
<dbReference type="GO" id="GO:0016787">
    <property type="term" value="F:hydrolase activity"/>
    <property type="evidence" value="ECO:0007669"/>
    <property type="project" value="UniProtKB-KW"/>
</dbReference>
<dbReference type="RefSeq" id="WP_037310817.1">
    <property type="nucleotide sequence ID" value="NZ_FOWS01000007.1"/>
</dbReference>
<evidence type="ECO:0000259" key="1">
    <source>
        <dbReference type="Pfam" id="PF12697"/>
    </source>
</evidence>
<organism evidence="2 3">
    <name type="scientific">Saccharomonospora viridis</name>
    <dbReference type="NCBI Taxonomy" id="1852"/>
    <lineage>
        <taxon>Bacteria</taxon>
        <taxon>Bacillati</taxon>
        <taxon>Actinomycetota</taxon>
        <taxon>Actinomycetes</taxon>
        <taxon>Pseudonocardiales</taxon>
        <taxon>Pseudonocardiaceae</taxon>
        <taxon>Saccharomonospora</taxon>
    </lineage>
</organism>
<dbReference type="InterPro" id="IPR000073">
    <property type="entry name" value="AB_hydrolase_1"/>
</dbReference>
<name>A0A837DDR6_9PSEU</name>
<evidence type="ECO:0000313" key="3">
    <source>
        <dbReference type="Proteomes" id="UP000030848"/>
    </source>
</evidence>
<keyword evidence="2" id="KW-0378">Hydrolase</keyword>
<dbReference type="OrthoDB" id="5422338at2"/>
<dbReference type="InterPro" id="IPR029058">
    <property type="entry name" value="AB_hydrolase_fold"/>
</dbReference>
<gene>
    <name evidence="2" type="ORF">MINT15_22610</name>
</gene>
<dbReference type="EMBL" id="JRZE01000004">
    <property type="protein sequence ID" value="KHF43956.1"/>
    <property type="molecule type" value="Genomic_DNA"/>
</dbReference>
<dbReference type="SUPFAM" id="SSF53474">
    <property type="entry name" value="alpha/beta-Hydrolases"/>
    <property type="match status" value="1"/>
</dbReference>
<comment type="caution">
    <text evidence="2">The sequence shown here is derived from an EMBL/GenBank/DDBJ whole genome shotgun (WGS) entry which is preliminary data.</text>
</comment>
<feature type="domain" description="AB hydrolase-1" evidence="1">
    <location>
        <begin position="30"/>
        <end position="283"/>
    </location>
</feature>
<dbReference type="PANTHER" id="PTHR43798">
    <property type="entry name" value="MONOACYLGLYCEROL LIPASE"/>
    <property type="match status" value="1"/>
</dbReference>